<evidence type="ECO:0000313" key="6">
    <source>
        <dbReference type="Proteomes" id="UP000477951"/>
    </source>
</evidence>
<gene>
    <name evidence="1" type="ORF">DXT89_14630</name>
    <name evidence="3" type="ORF">GOZ88_05390</name>
    <name evidence="2" type="ORF">GOZ90_15670</name>
</gene>
<dbReference type="Proteomes" id="UP000477951">
    <property type="component" value="Unassembled WGS sequence"/>
</dbReference>
<comment type="caution">
    <text evidence="2">The sequence shown here is derived from an EMBL/GenBank/DDBJ whole genome shotgun (WGS) entry which is preliminary data.</text>
</comment>
<evidence type="ECO:0000313" key="2">
    <source>
        <dbReference type="EMBL" id="MUZ74126.1"/>
    </source>
</evidence>
<evidence type="ECO:0000313" key="5">
    <source>
        <dbReference type="Proteomes" id="UP000440716"/>
    </source>
</evidence>
<sequence length="115" mass="12709">MSATAVTDRDTVAIKLSGFSDDDKAFLALMLENPKQDETFAEGLFAYLEQSAGQRFLNSLKLERCGEWLGNSCPARMQIRLMEIAKSSQHGAYLAFRQGLTRSGGLERAYPKSAL</sequence>
<dbReference type="Proteomes" id="UP000436911">
    <property type="component" value="Unassembled WGS sequence"/>
</dbReference>
<protein>
    <submittedName>
        <fullName evidence="2">Uncharacterized protein</fullName>
    </submittedName>
</protein>
<dbReference type="GeneID" id="60682877"/>
<dbReference type="EMBL" id="WPHR01000013">
    <property type="protein sequence ID" value="MUZ74126.1"/>
    <property type="molecule type" value="Genomic_DNA"/>
</dbReference>
<dbReference type="EMBL" id="QUSG01000007">
    <property type="protein sequence ID" value="KAA3526606.1"/>
    <property type="molecule type" value="Genomic_DNA"/>
</dbReference>
<name>A0A368NUF9_AGRVI</name>
<dbReference type="Proteomes" id="UP000440716">
    <property type="component" value="Unassembled WGS sequence"/>
</dbReference>
<dbReference type="OrthoDB" id="8277635at2"/>
<reference evidence="5 6" key="2">
    <citation type="submission" date="2019-12" db="EMBL/GenBank/DDBJ databases">
        <title>Whole-genome sequencing of Allorhizobium vitis.</title>
        <authorList>
            <person name="Gan H.M."/>
            <person name="Szegedi E."/>
            <person name="Burr T."/>
            <person name="Savka M.A."/>
        </authorList>
    </citation>
    <scope>NUCLEOTIDE SEQUENCE [LARGE SCALE GENOMIC DNA]</scope>
    <source>
        <strain evidence="3 5">CG415</strain>
        <strain evidence="2 6">CG516</strain>
    </source>
</reference>
<dbReference type="EMBL" id="WPHU01000002">
    <property type="protein sequence ID" value="MVA55546.1"/>
    <property type="molecule type" value="Genomic_DNA"/>
</dbReference>
<dbReference type="RefSeq" id="WP_060716725.1">
    <property type="nucleotide sequence ID" value="NZ_AP023268.1"/>
</dbReference>
<organism evidence="2 6">
    <name type="scientific">Agrobacterium vitis</name>
    <name type="common">Rhizobium vitis</name>
    <dbReference type="NCBI Taxonomy" id="373"/>
    <lineage>
        <taxon>Bacteria</taxon>
        <taxon>Pseudomonadati</taxon>
        <taxon>Pseudomonadota</taxon>
        <taxon>Alphaproteobacteria</taxon>
        <taxon>Hyphomicrobiales</taxon>
        <taxon>Rhizobiaceae</taxon>
        <taxon>Rhizobium/Agrobacterium group</taxon>
        <taxon>Agrobacterium</taxon>
    </lineage>
</organism>
<dbReference type="AlphaFoldDB" id="A0A368NUF9"/>
<evidence type="ECO:0000313" key="1">
    <source>
        <dbReference type="EMBL" id="KAA3526606.1"/>
    </source>
</evidence>
<evidence type="ECO:0000313" key="3">
    <source>
        <dbReference type="EMBL" id="MVA55546.1"/>
    </source>
</evidence>
<proteinExistence type="predicted"/>
<reference evidence="1 4" key="1">
    <citation type="submission" date="2018-08" db="EMBL/GenBank/DDBJ databases">
        <title>Genome sequencing of Agrobacterium vitis strain ICMP 10754.</title>
        <authorList>
            <person name="Visnovsky S.B."/>
            <person name="Pitman A.R."/>
        </authorList>
    </citation>
    <scope>NUCLEOTIDE SEQUENCE [LARGE SCALE GENOMIC DNA]</scope>
    <source>
        <strain evidence="1 4">ICMP 10754</strain>
    </source>
</reference>
<evidence type="ECO:0000313" key="4">
    <source>
        <dbReference type="Proteomes" id="UP000436911"/>
    </source>
</evidence>
<accession>A0A368NUF9</accession>